<comment type="caution">
    <text evidence="1">The sequence shown here is derived from an EMBL/GenBank/DDBJ whole genome shotgun (WGS) entry which is preliminary data.</text>
</comment>
<keyword evidence="2" id="KW-1185">Reference proteome</keyword>
<organism evidence="1 2">
    <name type="scientific">Neolewinella antarctica</name>
    <dbReference type="NCBI Taxonomy" id="442734"/>
    <lineage>
        <taxon>Bacteria</taxon>
        <taxon>Pseudomonadati</taxon>
        <taxon>Bacteroidota</taxon>
        <taxon>Saprospiria</taxon>
        <taxon>Saprospirales</taxon>
        <taxon>Lewinellaceae</taxon>
        <taxon>Neolewinella</taxon>
    </lineage>
</organism>
<reference evidence="1 2" key="1">
    <citation type="submission" date="2020-03" db="EMBL/GenBank/DDBJ databases">
        <title>Genomic Encyclopedia of Type Strains, Phase IV (KMG-IV): sequencing the most valuable type-strain genomes for metagenomic binning, comparative biology and taxonomic classification.</title>
        <authorList>
            <person name="Goeker M."/>
        </authorList>
    </citation>
    <scope>NUCLEOTIDE SEQUENCE [LARGE SCALE GENOMIC DNA]</scope>
    <source>
        <strain evidence="1 2">DSM 105096</strain>
    </source>
</reference>
<evidence type="ECO:0000313" key="1">
    <source>
        <dbReference type="EMBL" id="NJC26865.1"/>
    </source>
</evidence>
<gene>
    <name evidence="1" type="ORF">GGR27_002375</name>
</gene>
<protein>
    <submittedName>
        <fullName evidence="1">Uncharacterized protein</fullName>
    </submittedName>
</protein>
<dbReference type="RefSeq" id="WP_168037622.1">
    <property type="nucleotide sequence ID" value="NZ_JAATJH010000003.1"/>
</dbReference>
<dbReference type="EMBL" id="JAATJH010000003">
    <property type="protein sequence ID" value="NJC26865.1"/>
    <property type="molecule type" value="Genomic_DNA"/>
</dbReference>
<dbReference type="Proteomes" id="UP000770785">
    <property type="component" value="Unassembled WGS sequence"/>
</dbReference>
<evidence type="ECO:0000313" key="2">
    <source>
        <dbReference type="Proteomes" id="UP000770785"/>
    </source>
</evidence>
<name>A0ABX0XC87_9BACT</name>
<accession>A0ABX0XC87</accession>
<proteinExistence type="predicted"/>
<sequence length="635" mass="70494">MNLQQLQNMDASVWADHFVEPHTEALFRRDLRGNWYDVEGVRLTIPIFLRGDVLVNLPGKVARRSYGFRGQELLVSPGYTLIQIGRQVLNGQLEAVRYFGERLAGLGPGYVKFSGGEAWQEVLLGLSRRAFINETDYRPLLINGEEIVRHAGTELHGGHRYEVFQSATRFYVLRGGSDELVTVNGAPADIGFNTYLRFGEYELARAFQQRTRTDGKSVGDERDEPVPSNQGFYVNLLTGEPFRVAALGDVPILGLAELDVPGKSLYQIQTAEGAFVFDAKTDDLLTIDNGLLQPESLHVHPTFPHLFYTITVAGQEVICDQRTGTSLALGEEGLRVSKITGQPEDRLLNARTSRGAALVLDTIDGLDELRPATTDGRRIVETLGNPHRISGLTLQPALVQRLGGPVPRVLVISDSELPIFTLPTDLLAYDDQTKASAHAGAEIVSVDFTTKVLAGKEAYYRAKFLTYQGAEESVLLDASNGRPLHLEGAGHRNELVTGLVESSLTNAHFLGEHQMIGAHTLTEDQKESEVLFSLRNNRSWLPFYDGFLPIFRRTVQPTNAEQDWHYDLFELRESSGSGEYVAVEKKAPHRLLAQRVDGKLVPKIITTKDRSLINPEEVSQWRKIFADAGVLVEVI</sequence>